<name>A0A0F8ZU78_9ZZZZ</name>
<proteinExistence type="predicted"/>
<reference evidence="1" key="1">
    <citation type="journal article" date="2015" name="Nature">
        <title>Complex archaea that bridge the gap between prokaryotes and eukaryotes.</title>
        <authorList>
            <person name="Spang A."/>
            <person name="Saw J.H."/>
            <person name="Jorgensen S.L."/>
            <person name="Zaremba-Niedzwiedzka K."/>
            <person name="Martijn J."/>
            <person name="Lind A.E."/>
            <person name="van Eijk R."/>
            <person name="Schleper C."/>
            <person name="Guy L."/>
            <person name="Ettema T.J."/>
        </authorList>
    </citation>
    <scope>NUCLEOTIDE SEQUENCE</scope>
</reference>
<dbReference type="AlphaFoldDB" id="A0A0F8ZU78"/>
<gene>
    <name evidence="1" type="ORF">LCGC14_2653390</name>
</gene>
<evidence type="ECO:0000313" key="1">
    <source>
        <dbReference type="EMBL" id="KKK97372.1"/>
    </source>
</evidence>
<dbReference type="EMBL" id="LAZR01046078">
    <property type="protein sequence ID" value="KKK97372.1"/>
    <property type="molecule type" value="Genomic_DNA"/>
</dbReference>
<feature type="non-terminal residue" evidence="1">
    <location>
        <position position="1"/>
    </location>
</feature>
<organism evidence="1">
    <name type="scientific">marine sediment metagenome</name>
    <dbReference type="NCBI Taxonomy" id="412755"/>
    <lineage>
        <taxon>unclassified sequences</taxon>
        <taxon>metagenomes</taxon>
        <taxon>ecological metagenomes</taxon>
    </lineage>
</organism>
<protein>
    <submittedName>
        <fullName evidence="1">Uncharacterized protein</fullName>
    </submittedName>
</protein>
<accession>A0A0F8ZU78</accession>
<sequence length="54" mass="6094">YFRLSLCELSLLRLILNERESSDESLCATSASRGCSGPNSHSQREANLCDWAFR</sequence>
<comment type="caution">
    <text evidence="1">The sequence shown here is derived from an EMBL/GenBank/DDBJ whole genome shotgun (WGS) entry which is preliminary data.</text>
</comment>